<feature type="chain" id="PRO_5002517665" evidence="1">
    <location>
        <begin position="24"/>
        <end position="257"/>
    </location>
</feature>
<name>A0A0F7JWJ4_9GAMM</name>
<keyword evidence="2" id="KW-0436">Ligase</keyword>
<dbReference type="Pfam" id="PF10670">
    <property type="entry name" value="DUF4198"/>
    <property type="match status" value="1"/>
</dbReference>
<dbReference type="Proteomes" id="UP000034410">
    <property type="component" value="Chromosome"/>
</dbReference>
<dbReference type="RefSeq" id="WP_046858079.1">
    <property type="nucleotide sequence ID" value="NZ_CP011412.1"/>
</dbReference>
<feature type="signal peptide" evidence="1">
    <location>
        <begin position="1"/>
        <end position="23"/>
    </location>
</feature>
<dbReference type="GO" id="GO:0016874">
    <property type="term" value="F:ligase activity"/>
    <property type="evidence" value="ECO:0007669"/>
    <property type="project" value="UniProtKB-KW"/>
</dbReference>
<proteinExistence type="predicted"/>
<evidence type="ECO:0000313" key="3">
    <source>
        <dbReference type="Proteomes" id="UP000034410"/>
    </source>
</evidence>
<dbReference type="EMBL" id="CP011412">
    <property type="protein sequence ID" value="AKH19140.1"/>
    <property type="molecule type" value="Genomic_DNA"/>
</dbReference>
<dbReference type="OrthoDB" id="9780723at2"/>
<dbReference type="AlphaFoldDB" id="A0A0F7JWJ4"/>
<reference evidence="2 3" key="1">
    <citation type="journal article" date="2015" name="Genome Announc.">
        <title>Complete Genome Sequence of Sedimenticola thiotaurini Strain SIP-G1, a Polyphosphate- and Polyhydroxyalkanoate-Accumulating Sulfur-Oxidizing Gammaproteobacterium Isolated from Salt Marsh Sediments.</title>
        <authorList>
            <person name="Flood B.E."/>
            <person name="Jones D.S."/>
            <person name="Bailey J.V."/>
        </authorList>
    </citation>
    <scope>NUCLEOTIDE SEQUENCE [LARGE SCALE GENOMIC DNA]</scope>
    <source>
        <strain evidence="2 3">SIP-G1</strain>
    </source>
</reference>
<protein>
    <submittedName>
        <fullName evidence="2">ATP-dependent DNA ligase</fullName>
    </submittedName>
</protein>
<evidence type="ECO:0000256" key="1">
    <source>
        <dbReference type="SAM" id="SignalP"/>
    </source>
</evidence>
<dbReference type="InterPro" id="IPR019613">
    <property type="entry name" value="DUF4198"/>
</dbReference>
<gene>
    <name evidence="2" type="ORF">AAY24_00910</name>
</gene>
<organism evidence="2 3">
    <name type="scientific">Sedimenticola thiotaurini</name>
    <dbReference type="NCBI Taxonomy" id="1543721"/>
    <lineage>
        <taxon>Bacteria</taxon>
        <taxon>Pseudomonadati</taxon>
        <taxon>Pseudomonadota</taxon>
        <taxon>Gammaproteobacteria</taxon>
        <taxon>Chromatiales</taxon>
        <taxon>Sedimenticolaceae</taxon>
        <taxon>Sedimenticola</taxon>
    </lineage>
</organism>
<sequence>MFKRFAPCLIPAIVVLFPSFAAAHFQTLIPSHDLIHEATPRSIQLDMRFTHPMSRGPAMAMGEPVQFGVLGPDGHQDLRDALTPYQVAGATAYRADFRFNRPGDYLFYLQPAPYWEPAEGVMIEHYTKVVVDAFAAETGWDRSVGFPVEIEPLTRPFGLWTGNQFRGVVQQNGQPVPFAEVEVEWLNDGSVTPPADAYVTQVIKADANGTFSYVMPRAGWWGFAALLEGPEKMNNPAGEAVPVEQGALIWVFTRDMP</sequence>
<evidence type="ECO:0000313" key="2">
    <source>
        <dbReference type="EMBL" id="AKH19140.1"/>
    </source>
</evidence>
<accession>A0A0F7JWJ4</accession>
<keyword evidence="3" id="KW-1185">Reference proteome</keyword>
<dbReference type="PATRIC" id="fig|1543721.4.peg.195"/>
<dbReference type="KEGG" id="seds:AAY24_00910"/>
<keyword evidence="1" id="KW-0732">Signal</keyword>